<dbReference type="Pfam" id="PF01195">
    <property type="entry name" value="Pept_tRNA_hydro"/>
    <property type="match status" value="1"/>
</dbReference>
<dbReference type="InterPro" id="IPR036565">
    <property type="entry name" value="Mur-like_cat_sf"/>
</dbReference>
<keyword evidence="1" id="KW-0436">Ligase</keyword>
<dbReference type="Proteomes" id="UP000613266">
    <property type="component" value="Unassembled WGS sequence"/>
</dbReference>
<dbReference type="SUPFAM" id="SSF53178">
    <property type="entry name" value="Peptidyl-tRNA hydrolase-like"/>
    <property type="match status" value="1"/>
</dbReference>
<sequence length="622" mass="67644">MRALVRALAWRVRARLGDAAVDALWVRCALRYRSLLRGPVCIAVAGSGGKTTAKELLRGILSAHRRGVATQASLNVVPEVAKMVMRLRPWHQYGLLEVSEDRPGVMQTNVALLRPSIALVTVFRDDHAAAFQHPQAVADELRWLVRSVGPQGTAVLNADDPAVRAMASDCPGKVLSYGQSAPADLQAEAVQAAWPERLSFTLVYQGQRVPVRTQLCGAHWVPSVLGAVGVGLAFGLSLRQCAEALAAVPPFEGRMQPVSTPEGVHFVRDDFKAPVWTLQSCADLLRAARAPRKFAVLGEISDRRSGFSKEKELRYAALLLAEVCDEVLVVGPWSTTVLATKSPELRQRIKAFDSVWMAHGHLHLQLQAGDLVLLKGTARIDHLQRLVLAQTGEIRCWQDDCRRGEFCTTCPQRLQDRPAAGPSRAQRQEWAAGLGSTAWPPSDAFTLLVVGLGNPEQRYQDSPHNAGSQALDSLVAESGQDWLESPLGPWCRLVIEGRALLFIKPAVAINLSGEIVQLLARLWGLAPQRIVLVHDDINLPMGDVCIKMDGAAGGHRGVASVLVHLQSDEVLRLKLGVRPAQQPAPLNYVTTPLAQSDLQALRAALPKLRWRLLRLASGPPPG</sequence>
<comment type="caution">
    <text evidence="6">The sequence shown here is derived from an EMBL/GenBank/DDBJ whole genome shotgun (WGS) entry which is preliminary data.</text>
</comment>
<dbReference type="Gene3D" id="3.40.1190.10">
    <property type="entry name" value="Mur-like, catalytic domain"/>
    <property type="match status" value="1"/>
</dbReference>
<keyword evidence="7" id="KW-1185">Reference proteome</keyword>
<proteinExistence type="predicted"/>
<feature type="domain" description="Mur ligase central" evidence="5">
    <location>
        <begin position="44"/>
        <end position="230"/>
    </location>
</feature>
<dbReference type="InterPro" id="IPR001328">
    <property type="entry name" value="Pept_tRNA_hydro"/>
</dbReference>
<dbReference type="SUPFAM" id="SSF53244">
    <property type="entry name" value="MurD-like peptide ligases, peptide-binding domain"/>
    <property type="match status" value="1"/>
</dbReference>
<dbReference type="SUPFAM" id="SSF53623">
    <property type="entry name" value="MurD-like peptide ligases, catalytic domain"/>
    <property type="match status" value="1"/>
</dbReference>
<dbReference type="PANTHER" id="PTHR43024">
    <property type="entry name" value="UDP-N-ACETYLMURAMOYL-TRIPEPTIDE--D-ALANYL-D-ALANINE LIGASE"/>
    <property type="match status" value="1"/>
</dbReference>
<dbReference type="InterPro" id="IPR004101">
    <property type="entry name" value="Mur_ligase_C"/>
</dbReference>
<evidence type="ECO:0008006" key="8">
    <source>
        <dbReference type="Google" id="ProtNLM"/>
    </source>
</evidence>
<evidence type="ECO:0000313" key="7">
    <source>
        <dbReference type="Proteomes" id="UP000613266"/>
    </source>
</evidence>
<dbReference type="InterPro" id="IPR036416">
    <property type="entry name" value="Pept_tRNA_hydro_sf"/>
</dbReference>
<keyword evidence="2" id="KW-0547">Nucleotide-binding</keyword>
<dbReference type="Gene3D" id="3.40.50.1470">
    <property type="entry name" value="Peptidyl-tRNA hydrolase"/>
    <property type="match status" value="1"/>
</dbReference>
<dbReference type="GO" id="GO:0005524">
    <property type="term" value="F:ATP binding"/>
    <property type="evidence" value="ECO:0007669"/>
    <property type="project" value="UniProtKB-KW"/>
</dbReference>
<dbReference type="Pfam" id="PF02875">
    <property type="entry name" value="Mur_ligase_C"/>
    <property type="match status" value="1"/>
</dbReference>
<dbReference type="PANTHER" id="PTHR43024:SF1">
    <property type="entry name" value="UDP-N-ACETYLMURAMOYL-TRIPEPTIDE--D-ALANYL-D-ALANINE LIGASE"/>
    <property type="match status" value="1"/>
</dbReference>
<dbReference type="Pfam" id="PF08245">
    <property type="entry name" value="Mur_ligase_M"/>
    <property type="match status" value="1"/>
</dbReference>
<evidence type="ECO:0000256" key="1">
    <source>
        <dbReference type="ARBA" id="ARBA00022598"/>
    </source>
</evidence>
<evidence type="ECO:0000256" key="2">
    <source>
        <dbReference type="ARBA" id="ARBA00022741"/>
    </source>
</evidence>
<protein>
    <recommendedName>
        <fullName evidence="8">Mur ligase central domain-containing protein</fullName>
    </recommendedName>
</protein>
<organism evidence="6 7">
    <name type="scientific">Inhella proteolytica</name>
    <dbReference type="NCBI Taxonomy" id="2795029"/>
    <lineage>
        <taxon>Bacteria</taxon>
        <taxon>Pseudomonadati</taxon>
        <taxon>Pseudomonadota</taxon>
        <taxon>Betaproteobacteria</taxon>
        <taxon>Burkholderiales</taxon>
        <taxon>Sphaerotilaceae</taxon>
        <taxon>Inhella</taxon>
    </lineage>
</organism>
<dbReference type="GO" id="GO:0004045">
    <property type="term" value="F:peptidyl-tRNA hydrolase activity"/>
    <property type="evidence" value="ECO:0007669"/>
    <property type="project" value="InterPro"/>
</dbReference>
<dbReference type="AlphaFoldDB" id="A0A931J182"/>
<feature type="domain" description="Mur ligase C-terminal" evidence="4">
    <location>
        <begin position="253"/>
        <end position="376"/>
    </location>
</feature>
<dbReference type="NCBIfam" id="TIGR00447">
    <property type="entry name" value="pth"/>
    <property type="match status" value="1"/>
</dbReference>
<dbReference type="Gene3D" id="3.90.190.20">
    <property type="entry name" value="Mur ligase, C-terminal domain"/>
    <property type="match status" value="1"/>
</dbReference>
<evidence type="ECO:0000256" key="3">
    <source>
        <dbReference type="ARBA" id="ARBA00022840"/>
    </source>
</evidence>
<dbReference type="InterPro" id="IPR013221">
    <property type="entry name" value="Mur_ligase_cen"/>
</dbReference>
<keyword evidence="3" id="KW-0067">ATP-binding</keyword>
<name>A0A931J182_9BURK</name>
<evidence type="ECO:0000259" key="5">
    <source>
        <dbReference type="Pfam" id="PF08245"/>
    </source>
</evidence>
<dbReference type="EMBL" id="JAEDAK010000002">
    <property type="protein sequence ID" value="MBH9575803.1"/>
    <property type="molecule type" value="Genomic_DNA"/>
</dbReference>
<dbReference type="InterPro" id="IPR036615">
    <property type="entry name" value="Mur_ligase_C_dom_sf"/>
</dbReference>
<dbReference type="InterPro" id="IPR051046">
    <property type="entry name" value="MurCDEF_CellWall_CoF430Synth"/>
</dbReference>
<dbReference type="RefSeq" id="WP_198109428.1">
    <property type="nucleotide sequence ID" value="NZ_JAEDAK010000002.1"/>
</dbReference>
<accession>A0A931J182</accession>
<dbReference type="GO" id="GO:0016881">
    <property type="term" value="F:acid-amino acid ligase activity"/>
    <property type="evidence" value="ECO:0007669"/>
    <property type="project" value="InterPro"/>
</dbReference>
<gene>
    <name evidence="6" type="ORF">I7X39_02690</name>
</gene>
<evidence type="ECO:0000259" key="4">
    <source>
        <dbReference type="Pfam" id="PF02875"/>
    </source>
</evidence>
<evidence type="ECO:0000313" key="6">
    <source>
        <dbReference type="EMBL" id="MBH9575803.1"/>
    </source>
</evidence>
<reference evidence="6" key="1">
    <citation type="submission" date="2020-12" db="EMBL/GenBank/DDBJ databases">
        <title>The genome sequence of Inhella sp. 1Y17.</title>
        <authorList>
            <person name="Liu Y."/>
        </authorList>
    </citation>
    <scope>NUCLEOTIDE SEQUENCE</scope>
    <source>
        <strain evidence="6">1Y17</strain>
    </source>
</reference>